<proteinExistence type="predicted"/>
<dbReference type="PANTHER" id="PTHR36110">
    <property type="entry name" value="RING-CLEAVING DIOXYGENASE MHQE-RELATED"/>
    <property type="match status" value="1"/>
</dbReference>
<reference evidence="2" key="1">
    <citation type="submission" date="2020-02" db="EMBL/GenBank/DDBJ databases">
        <authorList>
            <person name="Meier V. D."/>
        </authorList>
    </citation>
    <scope>NUCLEOTIDE SEQUENCE</scope>
    <source>
        <strain evidence="2">AVDCRST_MAG55</strain>
    </source>
</reference>
<dbReference type="InterPro" id="IPR052537">
    <property type="entry name" value="Extradiol_RC_dioxygenase"/>
</dbReference>
<dbReference type="InterPro" id="IPR004360">
    <property type="entry name" value="Glyas_Fos-R_dOase_dom"/>
</dbReference>
<dbReference type="EMBL" id="CADCUZ010000060">
    <property type="protein sequence ID" value="CAA9412873.1"/>
    <property type="molecule type" value="Genomic_DNA"/>
</dbReference>
<dbReference type="InterPro" id="IPR037523">
    <property type="entry name" value="VOC_core"/>
</dbReference>
<dbReference type="Pfam" id="PF00903">
    <property type="entry name" value="Glyoxalase"/>
    <property type="match status" value="2"/>
</dbReference>
<feature type="domain" description="VOC" evidence="1">
    <location>
        <begin position="152"/>
        <end position="271"/>
    </location>
</feature>
<dbReference type="InterPro" id="IPR029068">
    <property type="entry name" value="Glyas_Bleomycin-R_OHBP_Dase"/>
</dbReference>
<evidence type="ECO:0000259" key="1">
    <source>
        <dbReference type="PROSITE" id="PS51819"/>
    </source>
</evidence>
<protein>
    <submittedName>
        <fullName evidence="2">Glyoxalase family protein</fullName>
    </submittedName>
</protein>
<dbReference type="Gene3D" id="3.10.180.10">
    <property type="entry name" value="2,3-Dihydroxybiphenyl 1,2-Dioxygenase, domain 1"/>
    <property type="match status" value="2"/>
</dbReference>
<dbReference type="PROSITE" id="PS51819">
    <property type="entry name" value="VOC"/>
    <property type="match status" value="2"/>
</dbReference>
<name>A0A6J4PGF9_9ACTN</name>
<dbReference type="PANTHER" id="PTHR36110:SF2">
    <property type="entry name" value="RING-CLEAVING DIOXYGENASE MHQE-RELATED"/>
    <property type="match status" value="1"/>
</dbReference>
<dbReference type="AlphaFoldDB" id="A0A6J4PGF9"/>
<gene>
    <name evidence="2" type="ORF">AVDCRST_MAG55-1436</name>
</gene>
<organism evidence="2">
    <name type="scientific">uncultured Rubrobacteraceae bacterium</name>
    <dbReference type="NCBI Taxonomy" id="349277"/>
    <lineage>
        <taxon>Bacteria</taxon>
        <taxon>Bacillati</taxon>
        <taxon>Actinomycetota</taxon>
        <taxon>Rubrobacteria</taxon>
        <taxon>Rubrobacterales</taxon>
        <taxon>Rubrobacteraceae</taxon>
        <taxon>environmental samples</taxon>
    </lineage>
</organism>
<dbReference type="CDD" id="cd08347">
    <property type="entry name" value="PcpA_C_like"/>
    <property type="match status" value="1"/>
</dbReference>
<accession>A0A6J4PGF9</accession>
<sequence length="316" mass="34078">MNAGTSGIHHVTAISGGPQRNLDFYAGVLGTRLVKKTVNFDDPGTYHLYYGNGAAAPGTIMTFFPWEGAPRGRVGSGQIVTTAYSIPATSLGFWTEHLIGNSVRFEKPRDRFGETVLAFEDPDGLRLEIVATDDGRDGYDGGTAPAEHSIRGFHHAALAARDAELTIGLMTDHLGFRRVDEAQNRVRLAAGEGGPGNLVDVMDATGFPGGGTGVGTVHHIAFRVPDEETHLAVREEVAGLGYDVTPVLDRNYFRSIYFREPGGVLFEIATDLPGFAADEDAEHLGEELKLPPWLEARRGEIEEVLTPLRVPGKEDA</sequence>
<dbReference type="CDD" id="cd08346">
    <property type="entry name" value="PcpA_N_like"/>
    <property type="match status" value="1"/>
</dbReference>
<feature type="domain" description="VOC" evidence="1">
    <location>
        <begin position="7"/>
        <end position="132"/>
    </location>
</feature>
<dbReference type="SUPFAM" id="SSF54593">
    <property type="entry name" value="Glyoxalase/Bleomycin resistance protein/Dihydroxybiphenyl dioxygenase"/>
    <property type="match status" value="1"/>
</dbReference>
<evidence type="ECO:0000313" key="2">
    <source>
        <dbReference type="EMBL" id="CAA9412873.1"/>
    </source>
</evidence>